<dbReference type="InterPro" id="IPR020598">
    <property type="entry name" value="rRNA_Ade_methylase_Trfase_N"/>
</dbReference>
<evidence type="ECO:0000256" key="6">
    <source>
        <dbReference type="ARBA" id="ARBA00022884"/>
    </source>
</evidence>
<dbReference type="InterPro" id="IPR011530">
    <property type="entry name" value="rRNA_adenine_dimethylase"/>
</dbReference>
<evidence type="ECO:0000313" key="11">
    <source>
        <dbReference type="Proteomes" id="UP000177370"/>
    </source>
</evidence>
<dbReference type="CDD" id="cd02440">
    <property type="entry name" value="AdoMet_MTases"/>
    <property type="match status" value="1"/>
</dbReference>
<feature type="domain" description="Ribosomal RNA adenine methylase transferase N-terminal" evidence="9">
    <location>
        <begin position="23"/>
        <end position="224"/>
    </location>
</feature>
<dbReference type="InterPro" id="IPR001737">
    <property type="entry name" value="KsgA/Erm"/>
</dbReference>
<sequence length="322" mass="36141">MQKERKYKAKKSLGQNFLKSELALKKIIEAGEIKRGDIILEIGPGRGALTEKLLEKVYLAGAGQGLVIAVEKDRELFEFLKTKFKKEIEQRSLVLVYGDILKFDAKKTVLKFFSGPRIPGSLPQPDHSKNSKSSDFKIIANIPYNITGAILKKFLGGLNQPTDMVLMVQQEVARRIMARDSKESILSISVKAYGEPKIVMKVPARYFRPVPKVDSAIIIIKNISRKIFSVLPPPPRKSNWAPPPYQGGGSKEVQGKTLNSHEFEEKFWEIVKAGFAHKRKKLSSNLKNLKDGSKASVSSLGDRRAEDLTLEDWIALCKKCYN</sequence>
<dbReference type="AlphaFoldDB" id="A0A1F6V9A4"/>
<dbReference type="Gene3D" id="3.40.50.150">
    <property type="entry name" value="Vaccinia Virus protein VP39"/>
    <property type="match status" value="1"/>
</dbReference>
<dbReference type="GO" id="GO:0005829">
    <property type="term" value="C:cytosol"/>
    <property type="evidence" value="ECO:0007669"/>
    <property type="project" value="TreeGrafter"/>
</dbReference>
<feature type="binding site" evidence="7 8">
    <location>
        <position position="43"/>
    </location>
    <ligand>
        <name>S-adenosyl-L-methionine</name>
        <dbReference type="ChEBI" id="CHEBI:59789"/>
    </ligand>
</feature>
<dbReference type="EMBL" id="MFTP01000003">
    <property type="protein sequence ID" value="OGI66129.1"/>
    <property type="molecule type" value="Genomic_DNA"/>
</dbReference>
<comment type="subcellular location">
    <subcellularLocation>
        <location evidence="7">Cytoplasm</location>
    </subcellularLocation>
</comment>
<dbReference type="EC" id="2.1.1.182" evidence="7"/>
<keyword evidence="1 7" id="KW-0963">Cytoplasm</keyword>
<evidence type="ECO:0000256" key="5">
    <source>
        <dbReference type="ARBA" id="ARBA00022691"/>
    </source>
</evidence>
<dbReference type="GO" id="GO:0052908">
    <property type="term" value="F:16S rRNA (adenine(1518)-N(6)/adenine(1519)-N(6))-dimethyltransferase activity"/>
    <property type="evidence" value="ECO:0007669"/>
    <property type="project" value="UniProtKB-EC"/>
</dbReference>
<feature type="binding site" evidence="7 8">
    <location>
        <position position="18"/>
    </location>
    <ligand>
        <name>S-adenosyl-L-methionine</name>
        <dbReference type="ChEBI" id="CHEBI:59789"/>
    </ligand>
</feature>
<keyword evidence="5 7" id="KW-0949">S-adenosyl-L-methionine</keyword>
<reference evidence="10 11" key="1">
    <citation type="journal article" date="2016" name="Nat. Commun.">
        <title>Thousands of microbial genomes shed light on interconnected biogeochemical processes in an aquifer system.</title>
        <authorList>
            <person name="Anantharaman K."/>
            <person name="Brown C.T."/>
            <person name="Hug L.A."/>
            <person name="Sharon I."/>
            <person name="Castelle C.J."/>
            <person name="Probst A.J."/>
            <person name="Thomas B.C."/>
            <person name="Singh A."/>
            <person name="Wilkins M.J."/>
            <person name="Karaoz U."/>
            <person name="Brodie E.L."/>
            <person name="Williams K.H."/>
            <person name="Hubbard S.S."/>
            <person name="Banfield J.F."/>
        </authorList>
    </citation>
    <scope>NUCLEOTIDE SEQUENCE [LARGE SCALE GENOMIC DNA]</scope>
</reference>
<dbReference type="PANTHER" id="PTHR11727">
    <property type="entry name" value="DIMETHYLADENOSINE TRANSFERASE"/>
    <property type="match status" value="1"/>
</dbReference>
<dbReference type="Pfam" id="PF00398">
    <property type="entry name" value="RrnaAD"/>
    <property type="match status" value="1"/>
</dbReference>
<evidence type="ECO:0000256" key="1">
    <source>
        <dbReference type="ARBA" id="ARBA00022490"/>
    </source>
</evidence>
<evidence type="ECO:0000256" key="8">
    <source>
        <dbReference type="PROSITE-ProRule" id="PRU01026"/>
    </source>
</evidence>
<dbReference type="InterPro" id="IPR029063">
    <property type="entry name" value="SAM-dependent_MTases_sf"/>
</dbReference>
<evidence type="ECO:0000256" key="4">
    <source>
        <dbReference type="ARBA" id="ARBA00022679"/>
    </source>
</evidence>
<protein>
    <recommendedName>
        <fullName evidence="7">Ribosomal RNA small subunit methyltransferase A</fullName>
        <ecNumber evidence="7">2.1.1.182</ecNumber>
    </recommendedName>
    <alternativeName>
        <fullName evidence="7">16S rRNA (adenine(1518)-N(6)/adenine(1519)-N(6))-dimethyltransferase</fullName>
    </alternativeName>
    <alternativeName>
        <fullName evidence="7">16S rRNA dimethyladenosine transferase</fullName>
    </alternativeName>
    <alternativeName>
        <fullName evidence="7">16S rRNA dimethylase</fullName>
    </alternativeName>
    <alternativeName>
        <fullName evidence="7">S-adenosylmethionine-6-N', N'-adenosyl(rRNA) dimethyltransferase</fullName>
    </alternativeName>
</protein>
<organism evidence="10 11">
    <name type="scientific">Candidatus Nomurabacteria bacterium RIFCSPHIGHO2_01_FULL_40_24b</name>
    <dbReference type="NCBI Taxonomy" id="1801739"/>
    <lineage>
        <taxon>Bacteria</taxon>
        <taxon>Candidatus Nomuraibacteriota</taxon>
    </lineage>
</organism>
<keyword evidence="3 7" id="KW-0489">Methyltransferase</keyword>
<dbReference type="SMART" id="SM00650">
    <property type="entry name" value="rADc"/>
    <property type="match status" value="1"/>
</dbReference>
<keyword evidence="2 7" id="KW-0698">rRNA processing</keyword>
<name>A0A1F6V9A4_9BACT</name>
<accession>A0A1F6V9A4</accession>
<dbReference type="NCBIfam" id="TIGR00755">
    <property type="entry name" value="ksgA"/>
    <property type="match status" value="1"/>
</dbReference>
<feature type="binding site" evidence="7 8">
    <location>
        <position position="16"/>
    </location>
    <ligand>
        <name>S-adenosyl-L-methionine</name>
        <dbReference type="ChEBI" id="CHEBI:59789"/>
    </ligand>
</feature>
<gene>
    <name evidence="7" type="primary">rsmA</name>
    <name evidence="7" type="synonym">ksgA</name>
    <name evidence="10" type="ORF">A2647_03060</name>
</gene>
<dbReference type="Proteomes" id="UP000177370">
    <property type="component" value="Unassembled WGS sequence"/>
</dbReference>
<evidence type="ECO:0000256" key="7">
    <source>
        <dbReference type="HAMAP-Rule" id="MF_00607"/>
    </source>
</evidence>
<keyword evidence="4 7" id="KW-0808">Transferase</keyword>
<feature type="binding site" evidence="7 8">
    <location>
        <position position="141"/>
    </location>
    <ligand>
        <name>S-adenosyl-L-methionine</name>
        <dbReference type="ChEBI" id="CHEBI:59789"/>
    </ligand>
</feature>
<dbReference type="SUPFAM" id="SSF53335">
    <property type="entry name" value="S-adenosyl-L-methionine-dependent methyltransferases"/>
    <property type="match status" value="1"/>
</dbReference>
<proteinExistence type="inferred from homology"/>
<dbReference type="GO" id="GO:0003723">
    <property type="term" value="F:RNA binding"/>
    <property type="evidence" value="ECO:0007669"/>
    <property type="project" value="UniProtKB-UniRule"/>
</dbReference>
<feature type="binding site" evidence="7 8">
    <location>
        <position position="71"/>
    </location>
    <ligand>
        <name>S-adenosyl-L-methionine</name>
        <dbReference type="ChEBI" id="CHEBI:59789"/>
    </ligand>
</feature>
<keyword evidence="6 7" id="KW-0694">RNA-binding</keyword>
<feature type="binding site" evidence="7 8">
    <location>
        <position position="99"/>
    </location>
    <ligand>
        <name>S-adenosyl-L-methionine</name>
        <dbReference type="ChEBI" id="CHEBI:59789"/>
    </ligand>
</feature>
<dbReference type="PROSITE" id="PS51689">
    <property type="entry name" value="SAM_RNA_A_N6_MT"/>
    <property type="match status" value="1"/>
</dbReference>
<evidence type="ECO:0000256" key="2">
    <source>
        <dbReference type="ARBA" id="ARBA00022552"/>
    </source>
</evidence>
<dbReference type="Gene3D" id="1.10.8.100">
    <property type="entry name" value="Ribosomal RNA adenine dimethylase-like, domain 2"/>
    <property type="match status" value="1"/>
</dbReference>
<dbReference type="HAMAP" id="MF_00607">
    <property type="entry name" value="16SrRNA_methyltr_A"/>
    <property type="match status" value="1"/>
</dbReference>
<dbReference type="PANTHER" id="PTHR11727:SF7">
    <property type="entry name" value="DIMETHYLADENOSINE TRANSFERASE-RELATED"/>
    <property type="match status" value="1"/>
</dbReference>
<evidence type="ECO:0000256" key="3">
    <source>
        <dbReference type="ARBA" id="ARBA00022603"/>
    </source>
</evidence>
<comment type="similarity">
    <text evidence="7">Belongs to the class I-like SAM-binding methyltransferase superfamily. rRNA adenine N(6)-methyltransferase family. RsmA subfamily.</text>
</comment>
<comment type="function">
    <text evidence="7">Specifically dimethylates two adjacent adenosines (A1518 and A1519) in the loop of a conserved hairpin near the 3'-end of 16S rRNA in the 30S particle. May play a critical role in biogenesis of 30S subunits.</text>
</comment>
<evidence type="ECO:0000313" key="10">
    <source>
        <dbReference type="EMBL" id="OGI66129.1"/>
    </source>
</evidence>
<comment type="caution">
    <text evidence="10">The sequence shown here is derived from an EMBL/GenBank/DDBJ whole genome shotgun (WGS) entry which is preliminary data.</text>
</comment>
<evidence type="ECO:0000259" key="9">
    <source>
        <dbReference type="SMART" id="SM00650"/>
    </source>
</evidence>
<dbReference type="InterPro" id="IPR023165">
    <property type="entry name" value="rRNA_Ade_diMease-like_C"/>
</dbReference>
<comment type="catalytic activity">
    <reaction evidence="7">
        <text>adenosine(1518)/adenosine(1519) in 16S rRNA + 4 S-adenosyl-L-methionine = N(6)-dimethyladenosine(1518)/N(6)-dimethyladenosine(1519) in 16S rRNA + 4 S-adenosyl-L-homocysteine + 4 H(+)</text>
        <dbReference type="Rhea" id="RHEA:19609"/>
        <dbReference type="Rhea" id="RHEA-COMP:10232"/>
        <dbReference type="Rhea" id="RHEA-COMP:10233"/>
        <dbReference type="ChEBI" id="CHEBI:15378"/>
        <dbReference type="ChEBI" id="CHEBI:57856"/>
        <dbReference type="ChEBI" id="CHEBI:59789"/>
        <dbReference type="ChEBI" id="CHEBI:74411"/>
        <dbReference type="ChEBI" id="CHEBI:74493"/>
        <dbReference type="EC" id="2.1.1.182"/>
    </reaction>
</comment>